<reference evidence="1 2" key="1">
    <citation type="submission" date="2023-03" db="EMBL/GenBank/DDBJ databases">
        <title>High recombination rates correlate with genetic variation in Cardiocondyla obscurior ants.</title>
        <authorList>
            <person name="Errbii M."/>
        </authorList>
    </citation>
    <scope>NUCLEOTIDE SEQUENCE [LARGE SCALE GENOMIC DNA]</scope>
    <source>
        <strain evidence="1">Alpha-2009</strain>
        <tissue evidence="1">Whole body</tissue>
    </source>
</reference>
<organism evidence="1 2">
    <name type="scientific">Cardiocondyla obscurior</name>
    <dbReference type="NCBI Taxonomy" id="286306"/>
    <lineage>
        <taxon>Eukaryota</taxon>
        <taxon>Metazoa</taxon>
        <taxon>Ecdysozoa</taxon>
        <taxon>Arthropoda</taxon>
        <taxon>Hexapoda</taxon>
        <taxon>Insecta</taxon>
        <taxon>Pterygota</taxon>
        <taxon>Neoptera</taxon>
        <taxon>Endopterygota</taxon>
        <taxon>Hymenoptera</taxon>
        <taxon>Apocrita</taxon>
        <taxon>Aculeata</taxon>
        <taxon>Formicoidea</taxon>
        <taxon>Formicidae</taxon>
        <taxon>Myrmicinae</taxon>
        <taxon>Cardiocondyla</taxon>
    </lineage>
</organism>
<accession>A0AAW2EKZ8</accession>
<keyword evidence="2" id="KW-1185">Reference proteome</keyword>
<evidence type="ECO:0000313" key="2">
    <source>
        <dbReference type="Proteomes" id="UP001430953"/>
    </source>
</evidence>
<protein>
    <submittedName>
        <fullName evidence="1">Uncharacterized protein</fullName>
    </submittedName>
</protein>
<name>A0AAW2EKZ8_9HYME</name>
<dbReference type="AlphaFoldDB" id="A0AAW2EKZ8"/>
<dbReference type="EMBL" id="JADYXP020000020">
    <property type="protein sequence ID" value="KAL0104413.1"/>
    <property type="molecule type" value="Genomic_DNA"/>
</dbReference>
<evidence type="ECO:0000313" key="1">
    <source>
        <dbReference type="EMBL" id="KAL0104413.1"/>
    </source>
</evidence>
<sequence>MMRHPTAYLSLSSSARLSLVLKKCRYNLDFRLGEYFSPRRTLRPNETAPLSTSREFIPPARKFTGTRLFQQAAYFFHPIWPLSAQIRYFTSIYPIFIRRIYNKIYRKNRGDSGFMYDRATENVYASSLAAVVMYKRLVSRFPLR</sequence>
<proteinExistence type="predicted"/>
<dbReference type="Proteomes" id="UP001430953">
    <property type="component" value="Unassembled WGS sequence"/>
</dbReference>
<comment type="caution">
    <text evidence="1">The sequence shown here is derived from an EMBL/GenBank/DDBJ whole genome shotgun (WGS) entry which is preliminary data.</text>
</comment>
<gene>
    <name evidence="1" type="ORF">PUN28_017264</name>
</gene>